<dbReference type="GO" id="GO:0003684">
    <property type="term" value="F:damaged DNA binding"/>
    <property type="evidence" value="ECO:0007669"/>
    <property type="project" value="InterPro"/>
</dbReference>
<evidence type="ECO:0000259" key="14">
    <source>
        <dbReference type="PROSITE" id="PS50162"/>
    </source>
</evidence>
<evidence type="ECO:0000256" key="4">
    <source>
        <dbReference type="ARBA" id="ARBA00022771"/>
    </source>
</evidence>
<keyword evidence="4 13" id="KW-0863">Zinc-finger</keyword>
<comment type="caution">
    <text evidence="15">The sequence shown here is derived from an EMBL/GenBank/DDBJ whole genome shotgun (WGS) entry which is preliminary data.</text>
</comment>
<dbReference type="EMBL" id="SOJN01000099">
    <property type="protein sequence ID" value="TET45025.1"/>
    <property type="molecule type" value="Genomic_DNA"/>
</dbReference>
<keyword evidence="1 11" id="KW-0479">Metal-binding</keyword>
<comment type="function">
    <text evidence="11">Plays a role in repairing double-strand DNA breaks, probably involving stabilizing or processing branched DNA or blocked replication forks.</text>
</comment>
<dbReference type="Gene3D" id="3.40.50.300">
    <property type="entry name" value="P-loop containing nucleotide triphosphate hydrolases"/>
    <property type="match status" value="1"/>
</dbReference>
<dbReference type="InterPro" id="IPR004504">
    <property type="entry name" value="DNA_repair_RadA"/>
</dbReference>
<evidence type="ECO:0000256" key="13">
    <source>
        <dbReference type="RuleBase" id="RU003555"/>
    </source>
</evidence>
<keyword evidence="3 11" id="KW-0227">DNA damage</keyword>
<dbReference type="GO" id="GO:0005829">
    <property type="term" value="C:cytosol"/>
    <property type="evidence" value="ECO:0007669"/>
    <property type="project" value="TreeGrafter"/>
</dbReference>
<comment type="function">
    <text evidence="13">DNA-dependent ATPase involved in processing of recombination intermediates, plays a role in repairing DNA breaks. Stimulates the branch migration of RecA-mediated strand transfer reactions, allowing the 3' invading strand to extend heteroduplex DNA faster. Binds ssDNA in the presence of ADP but not other nucleotides, has ATPase activity that is stimulated by ssDNA and various branched DNA structures, but inhibited by SSB. Does not have RecA's homology-searching function.</text>
</comment>
<dbReference type="Proteomes" id="UP000315525">
    <property type="component" value="Unassembled WGS sequence"/>
</dbReference>
<evidence type="ECO:0000313" key="16">
    <source>
        <dbReference type="Proteomes" id="UP000315525"/>
    </source>
</evidence>
<sequence>MKKTETKFVCSNCGYESIKWLGKCPNCGKWETLAEEIVSHSRLPAHLPPRSSPVKIGDISPTKHLRSASGIAEFDRVLGGGVVPGSLVLIGGDPGIGKSTLLLQSVSRLAERGKRVLYASGEESRDQTKLRAERLGVETNNLYVLSETNLESILQSVSELGPDIVVIDSIQAIYHPDLDSAPGSVGQVRECGGLIMRTAKSNSIAFFLIGHVTKGGVIAGPKTLEHLVDTVLYLEGDLHHHFRILRGVKNRFGSTNEIGVFEMGEKGLREIANPSEAFLSERSGGSPGAVVTCSVEGSRSILVEIQALVSPTSFGMPQRVATGTDQKRLAMLLAVLERKGGLRISDKDVFCNVAGGMRVDETAADFAIIAALASNYRDKPVARDTIVVGEVGLAGEIRRVHQIERRIMEAKRLGFTRCVCSMADSEDFSIEGFDMVGVFDVNNALEVLSL</sequence>
<dbReference type="PANTHER" id="PTHR32472:SF10">
    <property type="entry name" value="DNA REPAIR PROTEIN RADA-LIKE PROTEIN"/>
    <property type="match status" value="1"/>
</dbReference>
<dbReference type="Pfam" id="PF18073">
    <property type="entry name" value="Zn_ribbon_LapB"/>
    <property type="match status" value="1"/>
</dbReference>
<evidence type="ECO:0000313" key="15">
    <source>
        <dbReference type="EMBL" id="TET45025.1"/>
    </source>
</evidence>
<dbReference type="Pfam" id="PF13541">
    <property type="entry name" value="ChlI"/>
    <property type="match status" value="1"/>
</dbReference>
<proteinExistence type="inferred from homology"/>
<feature type="region of interest" description="Lon-protease-like" evidence="11">
    <location>
        <begin position="348"/>
        <end position="450"/>
    </location>
</feature>
<evidence type="ECO:0000256" key="5">
    <source>
        <dbReference type="ARBA" id="ARBA00022801"/>
    </source>
</evidence>
<keyword evidence="9 11" id="KW-0238">DNA-binding</keyword>
<evidence type="ECO:0000256" key="2">
    <source>
        <dbReference type="ARBA" id="ARBA00022741"/>
    </source>
</evidence>
<evidence type="ECO:0000256" key="3">
    <source>
        <dbReference type="ARBA" id="ARBA00022763"/>
    </source>
</evidence>
<evidence type="ECO:0000256" key="8">
    <source>
        <dbReference type="ARBA" id="ARBA00023016"/>
    </source>
</evidence>
<keyword evidence="6 13" id="KW-0862">Zinc</keyword>
<dbReference type="InterPro" id="IPR003593">
    <property type="entry name" value="AAA+_ATPase"/>
</dbReference>
<dbReference type="SMART" id="SM00382">
    <property type="entry name" value="AAA"/>
    <property type="match status" value="1"/>
</dbReference>
<keyword evidence="2 11" id="KW-0547">Nucleotide-binding</keyword>
<accession>A0A523URD0</accession>
<dbReference type="Gene3D" id="3.30.230.10">
    <property type="match status" value="1"/>
</dbReference>
<evidence type="ECO:0000256" key="11">
    <source>
        <dbReference type="HAMAP-Rule" id="MF_01498"/>
    </source>
</evidence>
<dbReference type="GO" id="GO:0140664">
    <property type="term" value="F:ATP-dependent DNA damage sensor activity"/>
    <property type="evidence" value="ECO:0007669"/>
    <property type="project" value="InterPro"/>
</dbReference>
<dbReference type="Pfam" id="PF13481">
    <property type="entry name" value="AAA_25"/>
    <property type="match status" value="1"/>
</dbReference>
<dbReference type="CDD" id="cd01121">
    <property type="entry name" value="RadA_SMS_N"/>
    <property type="match status" value="1"/>
</dbReference>
<evidence type="ECO:0000256" key="10">
    <source>
        <dbReference type="ARBA" id="ARBA00023204"/>
    </source>
</evidence>
<evidence type="ECO:0000256" key="7">
    <source>
        <dbReference type="ARBA" id="ARBA00022840"/>
    </source>
</evidence>
<dbReference type="PROSITE" id="PS50162">
    <property type="entry name" value="RECA_2"/>
    <property type="match status" value="1"/>
</dbReference>
<dbReference type="InterPro" id="IPR027417">
    <property type="entry name" value="P-loop_NTPase"/>
</dbReference>
<dbReference type="PRINTS" id="PR01874">
    <property type="entry name" value="DNAREPAIRADA"/>
</dbReference>
<keyword evidence="5" id="KW-0378">Hydrolase</keyword>
<dbReference type="InterPro" id="IPR020568">
    <property type="entry name" value="Ribosomal_Su5_D2-typ_SF"/>
</dbReference>
<dbReference type="PANTHER" id="PTHR32472">
    <property type="entry name" value="DNA REPAIR PROTEIN RADA"/>
    <property type="match status" value="1"/>
</dbReference>
<dbReference type="InterPro" id="IPR014721">
    <property type="entry name" value="Ribsml_uS5_D2-typ_fold_subgr"/>
</dbReference>
<dbReference type="AlphaFoldDB" id="A0A523URD0"/>
<dbReference type="InterPro" id="IPR020588">
    <property type="entry name" value="RecA_ATP-bd"/>
</dbReference>
<feature type="domain" description="RecA family profile 1" evidence="14">
    <location>
        <begin position="63"/>
        <end position="212"/>
    </location>
</feature>
<gene>
    <name evidence="11 15" type="primary">radA</name>
    <name evidence="15" type="ORF">E3J62_08795</name>
</gene>
<dbReference type="SUPFAM" id="SSF54211">
    <property type="entry name" value="Ribosomal protein S5 domain 2-like"/>
    <property type="match status" value="1"/>
</dbReference>
<evidence type="ECO:0000256" key="6">
    <source>
        <dbReference type="ARBA" id="ARBA00022833"/>
    </source>
</evidence>
<protein>
    <recommendedName>
        <fullName evidence="11 12">DNA repair protein RadA</fullName>
    </recommendedName>
</protein>
<dbReference type="HAMAP" id="MF_01498">
    <property type="entry name" value="RadA_bact"/>
    <property type="match status" value="1"/>
</dbReference>
<organism evidence="15 16">
    <name type="scientific">candidate division TA06 bacterium</name>
    <dbReference type="NCBI Taxonomy" id="2250710"/>
    <lineage>
        <taxon>Bacteria</taxon>
        <taxon>Bacteria division TA06</taxon>
    </lineage>
</organism>
<dbReference type="SUPFAM" id="SSF52540">
    <property type="entry name" value="P-loop containing nucleoside triphosphate hydrolases"/>
    <property type="match status" value="1"/>
</dbReference>
<dbReference type="GO" id="GO:0008270">
    <property type="term" value="F:zinc ion binding"/>
    <property type="evidence" value="ECO:0007669"/>
    <property type="project" value="UniProtKB-KW"/>
</dbReference>
<reference evidence="15 16" key="1">
    <citation type="submission" date="2019-03" db="EMBL/GenBank/DDBJ databases">
        <title>Metabolic potential of uncultured bacteria and archaea associated with petroleum seepage in deep-sea sediments.</title>
        <authorList>
            <person name="Dong X."/>
            <person name="Hubert C."/>
        </authorList>
    </citation>
    <scope>NUCLEOTIDE SEQUENCE [LARGE SCALE GENOMIC DNA]</scope>
    <source>
        <strain evidence="15">E44_bin18</strain>
    </source>
</reference>
<comment type="similarity">
    <text evidence="11 13">Belongs to the RecA family. RadA subfamily.</text>
</comment>
<evidence type="ECO:0000256" key="1">
    <source>
        <dbReference type="ARBA" id="ARBA00022723"/>
    </source>
</evidence>
<dbReference type="NCBIfam" id="TIGR00416">
    <property type="entry name" value="sms"/>
    <property type="match status" value="1"/>
</dbReference>
<evidence type="ECO:0000256" key="12">
    <source>
        <dbReference type="NCBIfam" id="TIGR00416"/>
    </source>
</evidence>
<feature type="short sequence motif" description="RadA KNRFG motif" evidence="11">
    <location>
        <begin position="249"/>
        <end position="253"/>
    </location>
</feature>
<feature type="binding site" evidence="11">
    <location>
        <begin position="92"/>
        <end position="99"/>
    </location>
    <ligand>
        <name>ATP</name>
        <dbReference type="ChEBI" id="CHEBI:30616"/>
    </ligand>
</feature>
<dbReference type="InterPro" id="IPR041166">
    <property type="entry name" value="Rubredoxin_2"/>
</dbReference>
<name>A0A523URD0_UNCT6</name>
<dbReference type="FunFam" id="3.40.50.300:FF:000050">
    <property type="entry name" value="DNA repair protein RadA"/>
    <property type="match status" value="1"/>
</dbReference>
<keyword evidence="8 11" id="KW-0346">Stress response</keyword>
<keyword evidence="7 11" id="KW-0067">ATP-binding</keyword>
<comment type="domain">
    <text evidence="11">The middle region has homology to RecA with ATPase motifs including the RadA KNRFG motif, while the C-terminus is homologous to Lon protease.</text>
</comment>
<dbReference type="GO" id="GO:0000725">
    <property type="term" value="P:recombinational repair"/>
    <property type="evidence" value="ECO:0007669"/>
    <property type="project" value="UniProtKB-UniRule"/>
</dbReference>
<dbReference type="GO" id="GO:0005524">
    <property type="term" value="F:ATP binding"/>
    <property type="evidence" value="ECO:0007669"/>
    <property type="project" value="UniProtKB-UniRule"/>
</dbReference>
<keyword evidence="10 11" id="KW-0234">DNA repair</keyword>
<dbReference type="GO" id="GO:0016787">
    <property type="term" value="F:hydrolase activity"/>
    <property type="evidence" value="ECO:0007669"/>
    <property type="project" value="UniProtKB-KW"/>
</dbReference>
<evidence type="ECO:0000256" key="9">
    <source>
        <dbReference type="ARBA" id="ARBA00023125"/>
    </source>
</evidence>